<gene>
    <name evidence="2" type="ORF">NKR19_g9555</name>
</gene>
<organism evidence="2 3">
    <name type="scientific">Coniochaeta hoffmannii</name>
    <dbReference type="NCBI Taxonomy" id="91930"/>
    <lineage>
        <taxon>Eukaryota</taxon>
        <taxon>Fungi</taxon>
        <taxon>Dikarya</taxon>
        <taxon>Ascomycota</taxon>
        <taxon>Pezizomycotina</taxon>
        <taxon>Sordariomycetes</taxon>
        <taxon>Sordariomycetidae</taxon>
        <taxon>Coniochaetales</taxon>
        <taxon>Coniochaetaceae</taxon>
        <taxon>Coniochaeta</taxon>
    </lineage>
</organism>
<evidence type="ECO:0000256" key="1">
    <source>
        <dbReference type="SAM" id="MobiDB-lite"/>
    </source>
</evidence>
<evidence type="ECO:0000313" key="3">
    <source>
        <dbReference type="Proteomes" id="UP001174691"/>
    </source>
</evidence>
<name>A0AA38R131_9PEZI</name>
<evidence type="ECO:0000313" key="2">
    <source>
        <dbReference type="EMBL" id="KAJ9131381.1"/>
    </source>
</evidence>
<dbReference type="Proteomes" id="UP001174691">
    <property type="component" value="Unassembled WGS sequence"/>
</dbReference>
<feature type="region of interest" description="Disordered" evidence="1">
    <location>
        <begin position="44"/>
        <end position="79"/>
    </location>
</feature>
<comment type="caution">
    <text evidence="2">The sequence shown here is derived from an EMBL/GenBank/DDBJ whole genome shotgun (WGS) entry which is preliminary data.</text>
</comment>
<dbReference type="EMBL" id="JANBVN010000237">
    <property type="protein sequence ID" value="KAJ9131381.1"/>
    <property type="molecule type" value="Genomic_DNA"/>
</dbReference>
<accession>A0AA38R131</accession>
<reference evidence="2" key="1">
    <citation type="submission" date="2022-07" db="EMBL/GenBank/DDBJ databases">
        <title>Fungi with potential for degradation of polypropylene.</title>
        <authorList>
            <person name="Gostincar C."/>
        </authorList>
    </citation>
    <scope>NUCLEOTIDE SEQUENCE</scope>
    <source>
        <strain evidence="2">EXF-13287</strain>
    </source>
</reference>
<proteinExistence type="predicted"/>
<dbReference type="InterPro" id="IPR029044">
    <property type="entry name" value="Nucleotide-diphossugar_trans"/>
</dbReference>
<feature type="region of interest" description="Disordered" evidence="1">
    <location>
        <begin position="245"/>
        <end position="265"/>
    </location>
</feature>
<protein>
    <submittedName>
        <fullName evidence="2">Uncharacterized protein</fullName>
    </submittedName>
</protein>
<dbReference type="SUPFAM" id="SSF53448">
    <property type="entry name" value="Nucleotide-diphospho-sugar transferases"/>
    <property type="match status" value="1"/>
</dbReference>
<feature type="compositionally biased region" description="Polar residues" evidence="1">
    <location>
        <begin position="69"/>
        <end position="79"/>
    </location>
</feature>
<dbReference type="AlphaFoldDB" id="A0AA38R131"/>
<sequence>MFVPSISSRMVCTMVFLAVVLLITATTYHLGLADDLLESASWTQPDSIARPPPPPPEDFDGGEGGDHSVISTGSKPTSSVPAPLVGPKVIGLVFYGRRELVRVLDCYLKRNLRANGGILDEVIFAINTDNQDDLAYLEELLETHPSYTKHVPSGAYEVGNWWFSNWEAVSDRDAIYVKIDDDVVFIGDDTVATIVKRLSDNPQYFAVSANVVNNPALSWVHNRLGVYEPYWPEVQKPLPQPARSWRASELPSYNGPPAGPEGFDHEGSTPAPYEGHRWLPVRLQPGETYDMRLTPANTLTYDAFGPSLHNWAAGAQTHYSFLQHLEQGNTAKYKFDTWDYQYERLSINFLALRGSDILDVFPFPEQDDEGYLTTVRSKELGRHIIVDGTGLAVHFAFGPQRHAHDERGLAWTDALSRYAAYAEEKVCPFPNRAGTTVP</sequence>
<keyword evidence="3" id="KW-1185">Reference proteome</keyword>